<evidence type="ECO:0000313" key="2">
    <source>
        <dbReference type="EMBL" id="ERE73793.1"/>
    </source>
</evidence>
<sequence>MFKPLTSRRASFSSPDDDECPRLHQKMVVDTHSMELWQEQSSCHFLNKTAKLPVRGAGKMAQRLRALTVLPDVLSSNPGNHMVAHNHLE</sequence>
<reference evidence="3" key="1">
    <citation type="journal article" date="2013" name="Nat. Biotechnol.">
        <title>Chinese hamster genome sequenced from sorted chromosomes.</title>
        <authorList>
            <person name="Brinkrolf K."/>
            <person name="Rupp O."/>
            <person name="Laux H."/>
            <person name="Kollin F."/>
            <person name="Ernst W."/>
            <person name="Linke B."/>
            <person name="Kofler R."/>
            <person name="Romand S."/>
            <person name="Hesse F."/>
            <person name="Budach W.E."/>
            <person name="Galosy S."/>
            <person name="Muller D."/>
            <person name="Noll T."/>
            <person name="Wienberg J."/>
            <person name="Jostock T."/>
            <person name="Leonard M."/>
            <person name="Grillari J."/>
            <person name="Tauch A."/>
            <person name="Goesmann A."/>
            <person name="Helk B."/>
            <person name="Mott J.E."/>
            <person name="Puhler A."/>
            <person name="Borth N."/>
        </authorList>
    </citation>
    <scope>NUCLEOTIDE SEQUENCE [LARGE SCALE GENOMIC DNA]</scope>
    <source>
        <strain evidence="3">17A/GY</strain>
    </source>
</reference>
<gene>
    <name evidence="2" type="ORF">H671_5g13942</name>
</gene>
<evidence type="ECO:0000313" key="3">
    <source>
        <dbReference type="Proteomes" id="UP000030759"/>
    </source>
</evidence>
<evidence type="ECO:0000256" key="1">
    <source>
        <dbReference type="SAM" id="MobiDB-lite"/>
    </source>
</evidence>
<dbReference type="AlphaFoldDB" id="A0A061I690"/>
<name>A0A061I690_CRIGR</name>
<feature type="region of interest" description="Disordered" evidence="1">
    <location>
        <begin position="1"/>
        <end position="23"/>
    </location>
</feature>
<dbReference type="Proteomes" id="UP000030759">
    <property type="component" value="Unassembled WGS sequence"/>
</dbReference>
<proteinExistence type="predicted"/>
<accession>A0A061I690</accession>
<protein>
    <submittedName>
        <fullName evidence="2">Lipogenin</fullName>
    </submittedName>
</protein>
<dbReference type="EMBL" id="KE676585">
    <property type="protein sequence ID" value="ERE73793.1"/>
    <property type="molecule type" value="Genomic_DNA"/>
</dbReference>
<organism evidence="2 3">
    <name type="scientific">Cricetulus griseus</name>
    <name type="common">Chinese hamster</name>
    <name type="synonym">Cricetulus barabensis griseus</name>
    <dbReference type="NCBI Taxonomy" id="10029"/>
    <lineage>
        <taxon>Eukaryota</taxon>
        <taxon>Metazoa</taxon>
        <taxon>Chordata</taxon>
        <taxon>Craniata</taxon>
        <taxon>Vertebrata</taxon>
        <taxon>Euteleostomi</taxon>
        <taxon>Mammalia</taxon>
        <taxon>Eutheria</taxon>
        <taxon>Euarchontoglires</taxon>
        <taxon>Glires</taxon>
        <taxon>Rodentia</taxon>
        <taxon>Myomorpha</taxon>
        <taxon>Muroidea</taxon>
        <taxon>Cricetidae</taxon>
        <taxon>Cricetinae</taxon>
        <taxon>Cricetulus</taxon>
    </lineage>
</organism>